<evidence type="ECO:0000256" key="1">
    <source>
        <dbReference type="SAM" id="MobiDB-lite"/>
    </source>
</evidence>
<evidence type="ECO:0000313" key="3">
    <source>
        <dbReference type="Proteomes" id="UP001597419"/>
    </source>
</evidence>
<dbReference type="EMBL" id="JBHUKU010000004">
    <property type="protein sequence ID" value="MFD2458495.1"/>
    <property type="molecule type" value="Genomic_DNA"/>
</dbReference>
<evidence type="ECO:0000313" key="2">
    <source>
        <dbReference type="EMBL" id="MFD2458495.1"/>
    </source>
</evidence>
<dbReference type="RefSeq" id="WP_345387927.1">
    <property type="nucleotide sequence ID" value="NZ_BAABHG010000002.1"/>
</dbReference>
<proteinExistence type="predicted"/>
<comment type="caution">
    <text evidence="2">The sequence shown here is derived from an EMBL/GenBank/DDBJ whole genome shotgun (WGS) entry which is preliminary data.</text>
</comment>
<gene>
    <name evidence="2" type="ORF">ACFSYJ_07790</name>
</gene>
<reference evidence="3" key="1">
    <citation type="journal article" date="2019" name="Int. J. Syst. Evol. Microbiol.">
        <title>The Global Catalogue of Microorganisms (GCM) 10K type strain sequencing project: providing services to taxonomists for standard genome sequencing and annotation.</title>
        <authorList>
            <consortium name="The Broad Institute Genomics Platform"/>
            <consortium name="The Broad Institute Genome Sequencing Center for Infectious Disease"/>
            <person name="Wu L."/>
            <person name="Ma J."/>
        </authorList>
    </citation>
    <scope>NUCLEOTIDE SEQUENCE [LARGE SCALE GENOMIC DNA]</scope>
    <source>
        <strain evidence="3">CGMCC 4.7643</strain>
    </source>
</reference>
<protein>
    <submittedName>
        <fullName evidence="2">Uncharacterized protein</fullName>
    </submittedName>
</protein>
<accession>A0ABW5GDW5</accession>
<sequence>MNTDLLLDAVRAEAAYRAEELRKAGRGAWVGRIRRVTRRLRAERFTDVEVPAQRRRAPEGATADVSESTR</sequence>
<feature type="region of interest" description="Disordered" evidence="1">
    <location>
        <begin position="51"/>
        <end position="70"/>
    </location>
</feature>
<keyword evidence="3" id="KW-1185">Reference proteome</keyword>
<dbReference type="Proteomes" id="UP001597419">
    <property type="component" value="Unassembled WGS sequence"/>
</dbReference>
<name>A0ABW5GDW5_9PSEU</name>
<organism evidence="2 3">
    <name type="scientific">Amycolatopsis samaneae</name>
    <dbReference type="NCBI Taxonomy" id="664691"/>
    <lineage>
        <taxon>Bacteria</taxon>
        <taxon>Bacillati</taxon>
        <taxon>Actinomycetota</taxon>
        <taxon>Actinomycetes</taxon>
        <taxon>Pseudonocardiales</taxon>
        <taxon>Pseudonocardiaceae</taxon>
        <taxon>Amycolatopsis</taxon>
    </lineage>
</organism>